<feature type="transmembrane region" description="Helical" evidence="6">
    <location>
        <begin position="211"/>
        <end position="234"/>
    </location>
</feature>
<dbReference type="PANTHER" id="PTHR32322:SF2">
    <property type="entry name" value="EAMA DOMAIN-CONTAINING PROTEIN"/>
    <property type="match status" value="1"/>
</dbReference>
<reference evidence="8" key="2">
    <citation type="submission" date="2020-09" db="EMBL/GenBank/DDBJ databases">
        <authorList>
            <person name="Sun Q."/>
            <person name="Zhou Y."/>
        </authorList>
    </citation>
    <scope>NUCLEOTIDE SEQUENCE</scope>
    <source>
        <strain evidence="8">CGMCC 1.12726</strain>
    </source>
</reference>
<comment type="subcellular location">
    <subcellularLocation>
        <location evidence="1">Membrane</location>
        <topology evidence="1">Multi-pass membrane protein</topology>
    </subcellularLocation>
</comment>
<feature type="transmembrane region" description="Helical" evidence="6">
    <location>
        <begin position="147"/>
        <end position="165"/>
    </location>
</feature>
<name>A0A917CGW4_9GAMM</name>
<evidence type="ECO:0000256" key="5">
    <source>
        <dbReference type="ARBA" id="ARBA00023136"/>
    </source>
</evidence>
<sequence length="292" mass="31205">MSDSPKRSHVFAALLAVYVLWGSTYYAIKLALPGYPPFLLTGTRMLIAGGLMLAWLAWRRHPLPTRSQWPSLVVLATVMTVLSNAFVNVAEQTVSSGVVAIGVAAMPLWAGLFAALRGYHPNRIEWSGLLLGFLGVIWLNLGSELRVSTVGLLCVLAAPLGWAWGSMWSKGRDLPDPVALSAWQMAIGGVISSLLGLAIGERFTHAPGLEATAAMLYLAVFGSVIAYSAFVWLVKHVRPALATSYAYVNPPIALLLGVLLLDEPMNSHTLVAMALILVSIGIVTLGKRLHGG</sequence>
<evidence type="ECO:0000256" key="6">
    <source>
        <dbReference type="SAM" id="Phobius"/>
    </source>
</evidence>
<dbReference type="EMBL" id="BMFO01000001">
    <property type="protein sequence ID" value="GGF88130.1"/>
    <property type="molecule type" value="Genomic_DNA"/>
</dbReference>
<accession>A0A917CGW4</accession>
<feature type="transmembrane region" description="Helical" evidence="6">
    <location>
        <begin position="12"/>
        <end position="32"/>
    </location>
</feature>
<keyword evidence="4 6" id="KW-1133">Transmembrane helix</keyword>
<feature type="domain" description="EamA" evidence="7">
    <location>
        <begin position="13"/>
        <end position="140"/>
    </location>
</feature>
<dbReference type="InterPro" id="IPR037185">
    <property type="entry name" value="EmrE-like"/>
</dbReference>
<keyword evidence="3 6" id="KW-0812">Transmembrane</keyword>
<keyword evidence="9" id="KW-1185">Reference proteome</keyword>
<reference evidence="8" key="1">
    <citation type="journal article" date="2014" name="Int. J. Syst. Evol. Microbiol.">
        <title>Complete genome sequence of Corynebacterium casei LMG S-19264T (=DSM 44701T), isolated from a smear-ripened cheese.</title>
        <authorList>
            <consortium name="US DOE Joint Genome Institute (JGI-PGF)"/>
            <person name="Walter F."/>
            <person name="Albersmeier A."/>
            <person name="Kalinowski J."/>
            <person name="Ruckert C."/>
        </authorList>
    </citation>
    <scope>NUCLEOTIDE SEQUENCE</scope>
    <source>
        <strain evidence="8">CGMCC 1.12726</strain>
    </source>
</reference>
<dbReference type="AlphaFoldDB" id="A0A917CGW4"/>
<evidence type="ECO:0000256" key="2">
    <source>
        <dbReference type="ARBA" id="ARBA00007362"/>
    </source>
</evidence>
<evidence type="ECO:0000256" key="4">
    <source>
        <dbReference type="ARBA" id="ARBA00022989"/>
    </source>
</evidence>
<dbReference type="NCBIfam" id="NF008432">
    <property type="entry name" value="PRK11272.1"/>
    <property type="match status" value="1"/>
</dbReference>
<dbReference type="GO" id="GO:0016020">
    <property type="term" value="C:membrane"/>
    <property type="evidence" value="ECO:0007669"/>
    <property type="project" value="UniProtKB-SubCell"/>
</dbReference>
<evidence type="ECO:0000256" key="3">
    <source>
        <dbReference type="ARBA" id="ARBA00022692"/>
    </source>
</evidence>
<protein>
    <submittedName>
        <fullName evidence="8">Drug/metabolite exporter YedA</fullName>
    </submittedName>
</protein>
<feature type="transmembrane region" description="Helical" evidence="6">
    <location>
        <begin position="123"/>
        <end position="141"/>
    </location>
</feature>
<comment type="caution">
    <text evidence="8">The sequence shown here is derived from an EMBL/GenBank/DDBJ whole genome shotgun (WGS) entry which is preliminary data.</text>
</comment>
<proteinExistence type="inferred from homology"/>
<organism evidence="8 9">
    <name type="scientific">Arenimonas maotaiensis</name>
    <dbReference type="NCBI Taxonomy" id="1446479"/>
    <lineage>
        <taxon>Bacteria</taxon>
        <taxon>Pseudomonadati</taxon>
        <taxon>Pseudomonadota</taxon>
        <taxon>Gammaproteobacteria</taxon>
        <taxon>Lysobacterales</taxon>
        <taxon>Lysobacteraceae</taxon>
        <taxon>Arenimonas</taxon>
    </lineage>
</organism>
<evidence type="ECO:0000259" key="7">
    <source>
        <dbReference type="Pfam" id="PF00892"/>
    </source>
</evidence>
<dbReference type="Proteomes" id="UP000632858">
    <property type="component" value="Unassembled WGS sequence"/>
</dbReference>
<feature type="transmembrane region" description="Helical" evidence="6">
    <location>
        <begin position="267"/>
        <end position="286"/>
    </location>
</feature>
<dbReference type="PANTHER" id="PTHR32322">
    <property type="entry name" value="INNER MEMBRANE TRANSPORTER"/>
    <property type="match status" value="1"/>
</dbReference>
<feature type="transmembrane region" description="Helical" evidence="6">
    <location>
        <begin position="241"/>
        <end position="261"/>
    </location>
</feature>
<dbReference type="InterPro" id="IPR050638">
    <property type="entry name" value="AA-Vitamin_Transporters"/>
</dbReference>
<dbReference type="InterPro" id="IPR000620">
    <property type="entry name" value="EamA_dom"/>
</dbReference>
<dbReference type="SUPFAM" id="SSF103481">
    <property type="entry name" value="Multidrug resistance efflux transporter EmrE"/>
    <property type="match status" value="2"/>
</dbReference>
<evidence type="ECO:0000313" key="8">
    <source>
        <dbReference type="EMBL" id="GGF88130.1"/>
    </source>
</evidence>
<evidence type="ECO:0000313" key="9">
    <source>
        <dbReference type="Proteomes" id="UP000632858"/>
    </source>
</evidence>
<feature type="domain" description="EamA" evidence="7">
    <location>
        <begin position="150"/>
        <end position="284"/>
    </location>
</feature>
<feature type="transmembrane region" description="Helical" evidence="6">
    <location>
        <begin position="177"/>
        <end position="199"/>
    </location>
</feature>
<dbReference type="RefSeq" id="WP_188447889.1">
    <property type="nucleotide sequence ID" value="NZ_BMFO01000001.1"/>
</dbReference>
<evidence type="ECO:0000256" key="1">
    <source>
        <dbReference type="ARBA" id="ARBA00004141"/>
    </source>
</evidence>
<feature type="transmembrane region" description="Helical" evidence="6">
    <location>
        <begin position="69"/>
        <end position="87"/>
    </location>
</feature>
<feature type="transmembrane region" description="Helical" evidence="6">
    <location>
        <begin position="38"/>
        <end position="57"/>
    </location>
</feature>
<feature type="transmembrane region" description="Helical" evidence="6">
    <location>
        <begin position="93"/>
        <end position="116"/>
    </location>
</feature>
<gene>
    <name evidence="8" type="primary">yedA</name>
    <name evidence="8" type="ORF">GCM10010960_07530</name>
</gene>
<comment type="similarity">
    <text evidence="2">Belongs to the EamA transporter family.</text>
</comment>
<dbReference type="Pfam" id="PF00892">
    <property type="entry name" value="EamA"/>
    <property type="match status" value="2"/>
</dbReference>
<keyword evidence="5 6" id="KW-0472">Membrane</keyword>